<feature type="transmembrane region" description="Helical" evidence="1">
    <location>
        <begin position="7"/>
        <end position="27"/>
    </location>
</feature>
<name>A0A7X0JQN0_9GAMM</name>
<feature type="transmembrane region" description="Helical" evidence="1">
    <location>
        <begin position="39"/>
        <end position="56"/>
    </location>
</feature>
<protein>
    <recommendedName>
        <fullName evidence="4">DUF3429 domain-containing protein</fullName>
    </recommendedName>
</protein>
<evidence type="ECO:0000313" key="3">
    <source>
        <dbReference type="Proteomes" id="UP000528457"/>
    </source>
</evidence>
<proteinExistence type="predicted"/>
<dbReference type="Pfam" id="PF11911">
    <property type="entry name" value="DUF3429"/>
    <property type="match status" value="1"/>
</dbReference>
<dbReference type="Proteomes" id="UP000528457">
    <property type="component" value="Unassembled WGS sequence"/>
</dbReference>
<keyword evidence="1" id="KW-0472">Membrane</keyword>
<dbReference type="AlphaFoldDB" id="A0A7X0JQN0"/>
<dbReference type="InParanoid" id="A0A7X0JQN0"/>
<feature type="transmembrane region" description="Helical" evidence="1">
    <location>
        <begin position="94"/>
        <end position="112"/>
    </location>
</feature>
<organism evidence="2 3">
    <name type="scientific">Pseudoteredinibacter isoporae</name>
    <dbReference type="NCBI Taxonomy" id="570281"/>
    <lineage>
        <taxon>Bacteria</taxon>
        <taxon>Pseudomonadati</taxon>
        <taxon>Pseudomonadota</taxon>
        <taxon>Gammaproteobacteria</taxon>
        <taxon>Cellvibrionales</taxon>
        <taxon>Cellvibrionaceae</taxon>
        <taxon>Pseudoteredinibacter</taxon>
    </lineage>
</organism>
<evidence type="ECO:0008006" key="4">
    <source>
        <dbReference type="Google" id="ProtNLM"/>
    </source>
</evidence>
<keyword evidence="1" id="KW-0812">Transmembrane</keyword>
<evidence type="ECO:0000313" key="2">
    <source>
        <dbReference type="EMBL" id="MBB6520004.1"/>
    </source>
</evidence>
<reference evidence="2 3" key="1">
    <citation type="submission" date="2020-08" db="EMBL/GenBank/DDBJ databases">
        <title>Genomic Encyclopedia of Type Strains, Phase IV (KMG-IV): sequencing the most valuable type-strain genomes for metagenomic binning, comparative biology and taxonomic classification.</title>
        <authorList>
            <person name="Goeker M."/>
        </authorList>
    </citation>
    <scope>NUCLEOTIDE SEQUENCE [LARGE SCALE GENOMIC DNA]</scope>
    <source>
        <strain evidence="2 3">DSM 22368</strain>
    </source>
</reference>
<feature type="transmembrane region" description="Helical" evidence="1">
    <location>
        <begin position="124"/>
        <end position="142"/>
    </location>
</feature>
<accession>A0A7X0JQN0</accession>
<dbReference type="RefSeq" id="WP_166852561.1">
    <property type="nucleotide sequence ID" value="NZ_JAAONY010000001.1"/>
</dbReference>
<keyword evidence="1" id="KW-1133">Transmembrane helix</keyword>
<keyword evidence="3" id="KW-1185">Reference proteome</keyword>
<feature type="transmembrane region" description="Helical" evidence="1">
    <location>
        <begin position="68"/>
        <end position="88"/>
    </location>
</feature>
<evidence type="ECO:0000256" key="1">
    <source>
        <dbReference type="SAM" id="Phobius"/>
    </source>
</evidence>
<dbReference type="InterPro" id="IPR021836">
    <property type="entry name" value="DUF3429"/>
</dbReference>
<comment type="caution">
    <text evidence="2">The sequence shown here is derived from an EMBL/GenBank/DDBJ whole genome shotgun (WGS) entry which is preliminary data.</text>
</comment>
<dbReference type="EMBL" id="JACHHT010000001">
    <property type="protein sequence ID" value="MBB6520004.1"/>
    <property type="molecule type" value="Genomic_DNA"/>
</dbReference>
<sequence length="143" mass="15687">MKSLPLYLTLTGTLPVFFCTFTLLAGVDVLPVLGNTRNVLAVYCLLIVSFMAGSLWGHQSTNSRQSKALFLALSNIIAVAVWLAYLSLSHCLQLLLFSVGFLLLLAADKSLLHRGLITEDYFTLRIIGTSIVLTNFLIVGFFT</sequence>
<gene>
    <name evidence="2" type="ORF">HNR48_000282</name>
</gene>